<keyword evidence="6" id="KW-0460">Magnesium</keyword>
<dbReference type="InterPro" id="IPR008162">
    <property type="entry name" value="Pyrophosphatase"/>
</dbReference>
<sequence length="342" mass="38387">MLAKQLTIGAALLLVGSSALPQPERRQTTYSDSNTTTFNGTTYSLVEVGARNTLDWRMWLERNGNPASFWHDVPIYPNESNSSVINFVVEIPRWTAGKIEINREEPLNPIFHDERDGAPRFVQDIWPHKAYPFIYGSIPRTWESPNFDHDFTGFPGDNDPMDAFDVSQDVGYTGQIKQVKILGGLAVNDGGETDWKMLVIGLDDPIAPMVDSVGDLEEYRPGVIAAYREWFHIYKIARGDEYIPIVGGSYVNASFAAATVNDSHRFWQALVAGFVDSNEISYNQTTLPQYNGSYVRPSEAAERFGIPVESNVLPAAPKPEEYQQWYYINANYELIEANTPSA</sequence>
<dbReference type="GO" id="GO:0005737">
    <property type="term" value="C:cytoplasm"/>
    <property type="evidence" value="ECO:0007669"/>
    <property type="project" value="InterPro"/>
</dbReference>
<dbReference type="OrthoDB" id="1608002at2759"/>
<dbReference type="EC" id="3.6.1.1" evidence="3"/>
<gene>
    <name evidence="8" type="ORF">B0A50_01730</name>
</gene>
<dbReference type="PROSITE" id="PS00387">
    <property type="entry name" value="PPASE"/>
    <property type="match status" value="1"/>
</dbReference>
<evidence type="ECO:0000256" key="5">
    <source>
        <dbReference type="ARBA" id="ARBA00022801"/>
    </source>
</evidence>
<dbReference type="EMBL" id="NAJL01000007">
    <property type="protein sequence ID" value="TKA31653.1"/>
    <property type="molecule type" value="Genomic_DNA"/>
</dbReference>
<reference evidence="8 9" key="1">
    <citation type="submission" date="2017-03" db="EMBL/GenBank/DDBJ databases">
        <title>Genomes of endolithic fungi from Antarctica.</title>
        <authorList>
            <person name="Coleine C."/>
            <person name="Masonjones S."/>
            <person name="Stajich J.E."/>
        </authorList>
    </citation>
    <scope>NUCLEOTIDE SEQUENCE [LARGE SCALE GENOMIC DNA]</scope>
    <source>
        <strain evidence="8 9">CCFEE 6315</strain>
    </source>
</reference>
<keyword evidence="7" id="KW-0732">Signal</keyword>
<dbReference type="GO" id="GO:0004427">
    <property type="term" value="F:inorganic diphosphate phosphatase activity"/>
    <property type="evidence" value="ECO:0007669"/>
    <property type="project" value="UniProtKB-EC"/>
</dbReference>
<organism evidence="8 9">
    <name type="scientific">Salinomyces thailandicus</name>
    <dbReference type="NCBI Taxonomy" id="706561"/>
    <lineage>
        <taxon>Eukaryota</taxon>
        <taxon>Fungi</taxon>
        <taxon>Dikarya</taxon>
        <taxon>Ascomycota</taxon>
        <taxon>Pezizomycotina</taxon>
        <taxon>Dothideomycetes</taxon>
        <taxon>Dothideomycetidae</taxon>
        <taxon>Mycosphaerellales</taxon>
        <taxon>Teratosphaeriaceae</taxon>
        <taxon>Salinomyces</taxon>
    </lineage>
</organism>
<dbReference type="SUPFAM" id="SSF50324">
    <property type="entry name" value="Inorganic pyrophosphatase"/>
    <property type="match status" value="1"/>
</dbReference>
<evidence type="ECO:0000313" key="8">
    <source>
        <dbReference type="EMBL" id="TKA31653.1"/>
    </source>
</evidence>
<dbReference type="GO" id="GO:0000287">
    <property type="term" value="F:magnesium ion binding"/>
    <property type="evidence" value="ECO:0007669"/>
    <property type="project" value="InterPro"/>
</dbReference>
<name>A0A4U0U8M4_9PEZI</name>
<dbReference type="Pfam" id="PF00719">
    <property type="entry name" value="Pyrophosphatase"/>
    <property type="match status" value="1"/>
</dbReference>
<keyword evidence="4" id="KW-0479">Metal-binding</keyword>
<evidence type="ECO:0000256" key="6">
    <source>
        <dbReference type="ARBA" id="ARBA00022842"/>
    </source>
</evidence>
<proteinExistence type="inferred from homology"/>
<dbReference type="InterPro" id="IPR036649">
    <property type="entry name" value="Pyrophosphatase_sf"/>
</dbReference>
<evidence type="ECO:0000256" key="2">
    <source>
        <dbReference type="ARBA" id="ARBA00006220"/>
    </source>
</evidence>
<evidence type="ECO:0000256" key="1">
    <source>
        <dbReference type="ARBA" id="ARBA00001946"/>
    </source>
</evidence>
<comment type="cofactor">
    <cofactor evidence="1">
        <name>Mg(2+)</name>
        <dbReference type="ChEBI" id="CHEBI:18420"/>
    </cofactor>
</comment>
<dbReference type="Proteomes" id="UP000308549">
    <property type="component" value="Unassembled WGS sequence"/>
</dbReference>
<comment type="caution">
    <text evidence="8">The sequence shown here is derived from an EMBL/GenBank/DDBJ whole genome shotgun (WGS) entry which is preliminary data.</text>
</comment>
<evidence type="ECO:0000256" key="3">
    <source>
        <dbReference type="ARBA" id="ARBA00012146"/>
    </source>
</evidence>
<keyword evidence="5" id="KW-0378">Hydrolase</keyword>
<evidence type="ECO:0000256" key="7">
    <source>
        <dbReference type="SAM" id="SignalP"/>
    </source>
</evidence>
<protein>
    <recommendedName>
        <fullName evidence="3">inorganic diphosphatase</fullName>
        <ecNumber evidence="3">3.6.1.1</ecNumber>
    </recommendedName>
</protein>
<feature type="chain" id="PRO_5020333100" description="inorganic diphosphatase" evidence="7">
    <location>
        <begin position="22"/>
        <end position="342"/>
    </location>
</feature>
<accession>A0A4U0U8M4</accession>
<dbReference type="AlphaFoldDB" id="A0A4U0U8M4"/>
<dbReference type="Gene3D" id="3.90.80.10">
    <property type="entry name" value="Inorganic pyrophosphatase"/>
    <property type="match status" value="1"/>
</dbReference>
<evidence type="ECO:0000256" key="4">
    <source>
        <dbReference type="ARBA" id="ARBA00022723"/>
    </source>
</evidence>
<evidence type="ECO:0000313" key="9">
    <source>
        <dbReference type="Proteomes" id="UP000308549"/>
    </source>
</evidence>
<dbReference type="PANTHER" id="PTHR10286">
    <property type="entry name" value="INORGANIC PYROPHOSPHATASE"/>
    <property type="match status" value="1"/>
</dbReference>
<dbReference type="GO" id="GO:0006796">
    <property type="term" value="P:phosphate-containing compound metabolic process"/>
    <property type="evidence" value="ECO:0007669"/>
    <property type="project" value="InterPro"/>
</dbReference>
<comment type="similarity">
    <text evidence="2">Belongs to the PPase family.</text>
</comment>
<keyword evidence="9" id="KW-1185">Reference proteome</keyword>
<feature type="signal peptide" evidence="7">
    <location>
        <begin position="1"/>
        <end position="21"/>
    </location>
</feature>